<protein>
    <submittedName>
        <fullName evidence="1">Uncharacterized protein</fullName>
    </submittedName>
</protein>
<dbReference type="AlphaFoldDB" id="A8GMP2"/>
<dbReference type="KEGG" id="rak:A1C_01780"/>
<accession>A8GMP2</accession>
<evidence type="ECO:0000313" key="1">
    <source>
        <dbReference type="EMBL" id="ABV74667.1"/>
    </source>
</evidence>
<name>A8GMP2_RICAH</name>
<dbReference type="Proteomes" id="UP000006830">
    <property type="component" value="Chromosome"/>
</dbReference>
<keyword evidence="2" id="KW-1185">Reference proteome</keyword>
<evidence type="ECO:0000313" key="2">
    <source>
        <dbReference type="Proteomes" id="UP000006830"/>
    </source>
</evidence>
<reference evidence="1" key="1">
    <citation type="submission" date="2007-09" db="EMBL/GenBank/DDBJ databases">
        <title>Complete Genome Sequence of Rickettsia akari.</title>
        <authorList>
            <person name="Madan A."/>
            <person name="Fahey J."/>
            <person name="Helton E."/>
            <person name="Ketteman M."/>
            <person name="Madan A."/>
            <person name="Rodrigues S."/>
            <person name="Sanchez A."/>
            <person name="Whiting M."/>
            <person name="Dasch G."/>
            <person name="Eremeeva M."/>
        </authorList>
    </citation>
    <scope>NUCLEOTIDE SEQUENCE</scope>
    <source>
        <strain evidence="1">Hartford</strain>
    </source>
</reference>
<gene>
    <name evidence="1" type="ordered locus">A1C_01780</name>
</gene>
<sequence length="25" mass="2823">MHNLTTEEYDAYIRAKLIEDAAAIA</sequence>
<organism evidence="1 2">
    <name type="scientific">Rickettsia akari (strain Hartford)</name>
    <dbReference type="NCBI Taxonomy" id="293614"/>
    <lineage>
        <taxon>Bacteria</taxon>
        <taxon>Pseudomonadati</taxon>
        <taxon>Pseudomonadota</taxon>
        <taxon>Alphaproteobacteria</taxon>
        <taxon>Rickettsiales</taxon>
        <taxon>Rickettsiaceae</taxon>
        <taxon>Rickettsieae</taxon>
        <taxon>Rickettsia</taxon>
        <taxon>spotted fever group</taxon>
    </lineage>
</organism>
<dbReference type="STRING" id="293614.A1C_01780"/>
<proteinExistence type="predicted"/>
<dbReference type="EMBL" id="CP000847">
    <property type="protein sequence ID" value="ABV74667.1"/>
    <property type="molecule type" value="Genomic_DNA"/>
</dbReference>
<dbReference type="HOGENOM" id="CLU_221407_0_0_5"/>